<keyword evidence="2" id="KW-1185">Reference proteome</keyword>
<comment type="caution">
    <text evidence="1">The sequence shown here is derived from an EMBL/GenBank/DDBJ whole genome shotgun (WGS) entry which is preliminary data.</text>
</comment>
<organism evidence="1 2">
    <name type="scientific">Clostridium moutaii</name>
    <dbReference type="NCBI Taxonomy" id="3240932"/>
    <lineage>
        <taxon>Bacteria</taxon>
        <taxon>Bacillati</taxon>
        <taxon>Bacillota</taxon>
        <taxon>Clostridia</taxon>
        <taxon>Eubacteriales</taxon>
        <taxon>Clostridiaceae</taxon>
        <taxon>Clostridium</taxon>
    </lineage>
</organism>
<dbReference type="RefSeq" id="WP_369705666.1">
    <property type="nucleotide sequence ID" value="NZ_JBGEWD010000024.1"/>
</dbReference>
<protein>
    <submittedName>
        <fullName evidence="1">Uncharacterized protein</fullName>
    </submittedName>
</protein>
<sequence length="130" mass="13736">MSILSSAENSTLDPISGTPTVVLSQTITTTGQELKLDSIAELDIIVTLIAPYAYSILYELREDTVAIASLTVNNEGTATSLAEPHTEIPNLTWTETPAAGSHTYDIQITLISSTNITSVTATTKALNIIG</sequence>
<accession>A0ABV4BTC8</accession>
<dbReference type="EMBL" id="JBGEWD010000024">
    <property type="protein sequence ID" value="MEY8001758.1"/>
    <property type="molecule type" value="Genomic_DNA"/>
</dbReference>
<gene>
    <name evidence="1" type="ORF">AB8U03_16450</name>
</gene>
<name>A0ABV4BTC8_9CLOT</name>
<proteinExistence type="predicted"/>
<evidence type="ECO:0000313" key="1">
    <source>
        <dbReference type="EMBL" id="MEY8001758.1"/>
    </source>
</evidence>
<reference evidence="1 2" key="1">
    <citation type="submission" date="2024-08" db="EMBL/GenBank/DDBJ databases">
        <title>Clostridium lapicellarii sp. nov., and Clostridium renhuaiense sp. nov., two species isolated from the mud in a fermentation cellar used for producing sauce-flavour Chinese liquors.</title>
        <authorList>
            <person name="Yang F."/>
            <person name="Wang H."/>
            <person name="Chen L.Q."/>
            <person name="Zhou N."/>
            <person name="Lu J.J."/>
            <person name="Pu X.X."/>
            <person name="Wan B."/>
            <person name="Wang L."/>
            <person name="Liu S.J."/>
        </authorList>
    </citation>
    <scope>NUCLEOTIDE SEQUENCE [LARGE SCALE GENOMIC DNA]</scope>
    <source>
        <strain evidence="1 2">MT-5</strain>
    </source>
</reference>
<dbReference type="Proteomes" id="UP001564657">
    <property type="component" value="Unassembled WGS sequence"/>
</dbReference>
<evidence type="ECO:0000313" key="2">
    <source>
        <dbReference type="Proteomes" id="UP001564657"/>
    </source>
</evidence>